<evidence type="ECO:0000313" key="1">
    <source>
        <dbReference type="EMBL" id="QIJ71247.1"/>
    </source>
</evidence>
<gene>
    <name evidence="1" type="ORF">G4V39_02660</name>
</gene>
<name>A0A6G7PUI3_9BACT</name>
<protein>
    <submittedName>
        <fullName evidence="1">Uncharacterized protein</fullName>
    </submittedName>
</protein>
<evidence type="ECO:0000313" key="2">
    <source>
        <dbReference type="Proteomes" id="UP000502179"/>
    </source>
</evidence>
<dbReference type="AlphaFoldDB" id="A0A6G7PUI3"/>
<dbReference type="Proteomes" id="UP000502179">
    <property type="component" value="Chromosome"/>
</dbReference>
<dbReference type="KEGG" id="tav:G4V39_02660"/>
<sequence>MRQIKRLVKIAFGLILLLIGVAMIVLPGPATVVIPLALGILSSELPWAKRLLDWLKARLRPLIRRLEPYLSRKAKMAK</sequence>
<organism evidence="1 2">
    <name type="scientific">Thermosulfuriphilus ammonigenes</name>
    <dbReference type="NCBI Taxonomy" id="1936021"/>
    <lineage>
        <taxon>Bacteria</taxon>
        <taxon>Pseudomonadati</taxon>
        <taxon>Thermodesulfobacteriota</taxon>
        <taxon>Thermodesulfobacteria</taxon>
        <taxon>Thermodesulfobacteriales</taxon>
        <taxon>Thermodesulfobacteriaceae</taxon>
        <taxon>Thermosulfuriphilus</taxon>
    </lineage>
</organism>
<reference evidence="1 2" key="1">
    <citation type="submission" date="2020-02" db="EMBL/GenBank/DDBJ databases">
        <title>Genome analysis of Thermosulfuriphilus ammonigenes ST65T, an anaerobic thermophilic chemolithoautotrophic bacterium isolated from a deep-sea hydrothermal vent.</title>
        <authorList>
            <person name="Slobodkina G."/>
            <person name="Allioux M."/>
            <person name="Merkel A."/>
            <person name="Alain K."/>
            <person name="Jebbar M."/>
            <person name="Slobodkin A."/>
        </authorList>
    </citation>
    <scope>NUCLEOTIDE SEQUENCE [LARGE SCALE GENOMIC DNA]</scope>
    <source>
        <strain evidence="1 2">ST65</strain>
    </source>
</reference>
<accession>A0A6G7PUI3</accession>
<dbReference type="InterPro" id="IPR019099">
    <property type="entry name" value="Uncharacterised_PGPGW_TM"/>
</dbReference>
<proteinExistence type="predicted"/>
<keyword evidence="2" id="KW-1185">Reference proteome</keyword>
<dbReference type="RefSeq" id="WP_166031469.1">
    <property type="nucleotide sequence ID" value="NZ_CP048877.1"/>
</dbReference>
<dbReference type="EMBL" id="CP048877">
    <property type="protein sequence ID" value="QIJ71247.1"/>
    <property type="molecule type" value="Genomic_DNA"/>
</dbReference>
<dbReference type="Pfam" id="PF09656">
    <property type="entry name" value="PGPGW"/>
    <property type="match status" value="1"/>
</dbReference>